<proteinExistence type="predicted"/>
<reference evidence="2" key="1">
    <citation type="journal article" date="2020" name="Stud. Mycol.">
        <title>101 Dothideomycetes genomes: a test case for predicting lifestyles and emergence of pathogens.</title>
        <authorList>
            <person name="Haridas S."/>
            <person name="Albert R."/>
            <person name="Binder M."/>
            <person name="Bloem J."/>
            <person name="Labutti K."/>
            <person name="Salamov A."/>
            <person name="Andreopoulos B."/>
            <person name="Baker S."/>
            <person name="Barry K."/>
            <person name="Bills G."/>
            <person name="Bluhm B."/>
            <person name="Cannon C."/>
            <person name="Castanera R."/>
            <person name="Culley D."/>
            <person name="Daum C."/>
            <person name="Ezra D."/>
            <person name="Gonzalez J."/>
            <person name="Henrissat B."/>
            <person name="Kuo A."/>
            <person name="Liang C."/>
            <person name="Lipzen A."/>
            <person name="Lutzoni F."/>
            <person name="Magnuson J."/>
            <person name="Mondo S."/>
            <person name="Nolan M."/>
            <person name="Ohm R."/>
            <person name="Pangilinan J."/>
            <person name="Park H.-J."/>
            <person name="Ramirez L."/>
            <person name="Alfaro M."/>
            <person name="Sun H."/>
            <person name="Tritt A."/>
            <person name="Yoshinaga Y."/>
            <person name="Zwiers L.-H."/>
            <person name="Turgeon B."/>
            <person name="Goodwin S."/>
            <person name="Spatafora J."/>
            <person name="Crous P."/>
            <person name="Grigoriev I."/>
        </authorList>
    </citation>
    <scope>NUCLEOTIDE SEQUENCE</scope>
    <source>
        <strain evidence="2">CBS 113818</strain>
    </source>
</reference>
<sequence length="172" mass="18173">MHIPFSIATLSLLSLVNSQSTNTTYLVAPALITRNNHTVIQCWKLASPFKGSATPGISGAQVATISNNTNFAYTIVPPRFDGGLHTAPVPQIVHFFSGFAHVTLPHDDSVGLWFVGGKGGLGFALDTTGTGHITTYPSDQETLIITAPFADGIVPEHEVLNEGPCGGKQTFI</sequence>
<dbReference type="AlphaFoldDB" id="A0A6A6ZWI7"/>
<feature type="signal peptide" evidence="1">
    <location>
        <begin position="1"/>
        <end position="18"/>
    </location>
</feature>
<evidence type="ECO:0000313" key="3">
    <source>
        <dbReference type="Proteomes" id="UP000799424"/>
    </source>
</evidence>
<feature type="chain" id="PRO_5025409296" description="Small secreted protein" evidence="1">
    <location>
        <begin position="19"/>
        <end position="172"/>
    </location>
</feature>
<gene>
    <name evidence="2" type="ORF">CC86DRAFT_371253</name>
</gene>
<protein>
    <recommendedName>
        <fullName evidence="4">Small secreted protein</fullName>
    </recommendedName>
</protein>
<keyword evidence="3" id="KW-1185">Reference proteome</keyword>
<evidence type="ECO:0008006" key="4">
    <source>
        <dbReference type="Google" id="ProtNLM"/>
    </source>
</evidence>
<evidence type="ECO:0000313" key="2">
    <source>
        <dbReference type="EMBL" id="KAF2824695.1"/>
    </source>
</evidence>
<dbReference type="EMBL" id="MU006229">
    <property type="protein sequence ID" value="KAF2824695.1"/>
    <property type="molecule type" value="Genomic_DNA"/>
</dbReference>
<name>A0A6A6ZWI7_9PLEO</name>
<keyword evidence="1" id="KW-0732">Signal</keyword>
<evidence type="ECO:0000256" key="1">
    <source>
        <dbReference type="SAM" id="SignalP"/>
    </source>
</evidence>
<organism evidence="2 3">
    <name type="scientific">Ophiobolus disseminans</name>
    <dbReference type="NCBI Taxonomy" id="1469910"/>
    <lineage>
        <taxon>Eukaryota</taxon>
        <taxon>Fungi</taxon>
        <taxon>Dikarya</taxon>
        <taxon>Ascomycota</taxon>
        <taxon>Pezizomycotina</taxon>
        <taxon>Dothideomycetes</taxon>
        <taxon>Pleosporomycetidae</taxon>
        <taxon>Pleosporales</taxon>
        <taxon>Pleosporineae</taxon>
        <taxon>Phaeosphaeriaceae</taxon>
        <taxon>Ophiobolus</taxon>
    </lineage>
</organism>
<accession>A0A6A6ZWI7</accession>
<dbReference type="OrthoDB" id="3223416at2759"/>
<dbReference type="Proteomes" id="UP000799424">
    <property type="component" value="Unassembled WGS sequence"/>
</dbReference>